<feature type="domain" description="THAP-type" evidence="6">
    <location>
        <begin position="1"/>
        <end position="91"/>
    </location>
</feature>
<dbReference type="PROSITE" id="PS50950">
    <property type="entry name" value="ZF_THAP"/>
    <property type="match status" value="1"/>
</dbReference>
<dbReference type="GO" id="GO:0003677">
    <property type="term" value="F:DNA binding"/>
    <property type="evidence" value="ECO:0007669"/>
    <property type="project" value="UniProtKB-UniRule"/>
</dbReference>
<evidence type="ECO:0000256" key="2">
    <source>
        <dbReference type="ARBA" id="ARBA00022771"/>
    </source>
</evidence>
<dbReference type="SUPFAM" id="SSF57716">
    <property type="entry name" value="Glucocorticoid receptor-like (DNA-binding domain)"/>
    <property type="match status" value="1"/>
</dbReference>
<keyword evidence="8" id="KW-1185">Reference proteome</keyword>
<reference evidence="7" key="1">
    <citation type="submission" date="2021-07" db="EMBL/GenBank/DDBJ databases">
        <authorList>
            <person name="Catto M.A."/>
            <person name="Jacobson A."/>
            <person name="Kennedy G."/>
            <person name="Labadie P."/>
            <person name="Hunt B.G."/>
            <person name="Srinivasan R."/>
        </authorList>
    </citation>
    <scope>NUCLEOTIDE SEQUENCE</scope>
    <source>
        <strain evidence="7">PL_HMW_Pooled</strain>
        <tissue evidence="7">Head</tissue>
    </source>
</reference>
<keyword evidence="1" id="KW-0479">Metal-binding</keyword>
<organism evidence="7 8">
    <name type="scientific">Frankliniella fusca</name>
    <dbReference type="NCBI Taxonomy" id="407009"/>
    <lineage>
        <taxon>Eukaryota</taxon>
        <taxon>Metazoa</taxon>
        <taxon>Ecdysozoa</taxon>
        <taxon>Arthropoda</taxon>
        <taxon>Hexapoda</taxon>
        <taxon>Insecta</taxon>
        <taxon>Pterygota</taxon>
        <taxon>Neoptera</taxon>
        <taxon>Paraneoptera</taxon>
        <taxon>Thysanoptera</taxon>
        <taxon>Terebrantia</taxon>
        <taxon>Thripoidea</taxon>
        <taxon>Thripidae</taxon>
        <taxon>Frankliniella</taxon>
    </lineage>
</organism>
<keyword evidence="3" id="KW-0862">Zinc</keyword>
<dbReference type="InterPro" id="IPR038441">
    <property type="entry name" value="THAP_Znf_sf"/>
</dbReference>
<keyword evidence="7" id="KW-0413">Isomerase</keyword>
<dbReference type="SMART" id="SM00980">
    <property type="entry name" value="THAP"/>
    <property type="match status" value="1"/>
</dbReference>
<comment type="caution">
    <text evidence="7">The sequence shown here is derived from an EMBL/GenBank/DDBJ whole genome shotgun (WGS) entry which is preliminary data.</text>
</comment>
<evidence type="ECO:0000313" key="8">
    <source>
        <dbReference type="Proteomes" id="UP001219518"/>
    </source>
</evidence>
<protein>
    <submittedName>
        <fullName evidence="7">Peroxynitrite isomerase THAP4</fullName>
    </submittedName>
</protein>
<keyword evidence="4 5" id="KW-0238">DNA-binding</keyword>
<dbReference type="PANTHER" id="PTHR46927:SF3">
    <property type="entry name" value="THAP-TYPE DOMAIN-CONTAINING PROTEIN"/>
    <property type="match status" value="1"/>
</dbReference>
<keyword evidence="2 5" id="KW-0863">Zinc-finger</keyword>
<evidence type="ECO:0000256" key="5">
    <source>
        <dbReference type="PROSITE-ProRule" id="PRU00309"/>
    </source>
</evidence>
<evidence type="ECO:0000256" key="1">
    <source>
        <dbReference type="ARBA" id="ARBA00022723"/>
    </source>
</evidence>
<dbReference type="GO" id="GO:0008270">
    <property type="term" value="F:zinc ion binding"/>
    <property type="evidence" value="ECO:0007669"/>
    <property type="project" value="UniProtKB-KW"/>
</dbReference>
<dbReference type="PANTHER" id="PTHR46927">
    <property type="entry name" value="AGAP005574-PA"/>
    <property type="match status" value="1"/>
</dbReference>
<dbReference type="GO" id="GO:0016853">
    <property type="term" value="F:isomerase activity"/>
    <property type="evidence" value="ECO:0007669"/>
    <property type="project" value="UniProtKB-KW"/>
</dbReference>
<evidence type="ECO:0000256" key="4">
    <source>
        <dbReference type="ARBA" id="ARBA00023125"/>
    </source>
</evidence>
<dbReference type="Gene3D" id="6.20.210.20">
    <property type="entry name" value="THAP domain"/>
    <property type="match status" value="1"/>
</dbReference>
<name>A0AAE1GZM6_9NEOP</name>
<evidence type="ECO:0000259" key="6">
    <source>
        <dbReference type="PROSITE" id="PS50950"/>
    </source>
</evidence>
<evidence type="ECO:0000256" key="3">
    <source>
        <dbReference type="ARBA" id="ARBA00022833"/>
    </source>
</evidence>
<dbReference type="Proteomes" id="UP001219518">
    <property type="component" value="Unassembled WGS sequence"/>
</dbReference>
<sequence>MRKSNFRCWVPHCPNSRKRTRSSTAHFHAFPVKHPERCRQWLQVVGYEDLIYLPMHSLKMRYVCSEHFLESDYSKTSYNASLLSCVIPSKFPPGTVPLSDEVMKEWPPKLASDNLFSLSEPYAVSQPNNKLLSSAVSAGILTPSDSIEIRIPTLHKNDPNIEIHELPSESLEIRDSSIHQSNLNMKEVSVNHIEETDSEALPQDQLLNRLKQNAGQGLMDGDMLLGFIVKRGSSLEVVPVGPGHSMMVASCLEELLSPGSGGNETENVS</sequence>
<dbReference type="EMBL" id="JAHWGI010000286">
    <property type="protein sequence ID" value="KAK3911773.1"/>
    <property type="molecule type" value="Genomic_DNA"/>
</dbReference>
<dbReference type="SMART" id="SM00692">
    <property type="entry name" value="DM3"/>
    <property type="match status" value="1"/>
</dbReference>
<gene>
    <name evidence="7" type="ORF">KUF71_021434</name>
</gene>
<accession>A0AAE1GZM6</accession>
<dbReference type="AlphaFoldDB" id="A0AAE1GZM6"/>
<dbReference type="Pfam" id="PF05485">
    <property type="entry name" value="THAP"/>
    <property type="match status" value="1"/>
</dbReference>
<evidence type="ECO:0000313" key="7">
    <source>
        <dbReference type="EMBL" id="KAK3911773.1"/>
    </source>
</evidence>
<dbReference type="InterPro" id="IPR052224">
    <property type="entry name" value="THAP_domain_protein"/>
</dbReference>
<dbReference type="InterPro" id="IPR006612">
    <property type="entry name" value="THAP_Znf"/>
</dbReference>
<proteinExistence type="predicted"/>
<reference evidence="7" key="2">
    <citation type="journal article" date="2023" name="BMC Genomics">
        <title>Pest status, molecular evolution, and epigenetic factors derived from the genome assembly of Frankliniella fusca, a thysanopteran phytovirus vector.</title>
        <authorList>
            <person name="Catto M.A."/>
            <person name="Labadie P.E."/>
            <person name="Jacobson A.L."/>
            <person name="Kennedy G.G."/>
            <person name="Srinivasan R."/>
            <person name="Hunt B.G."/>
        </authorList>
    </citation>
    <scope>NUCLEOTIDE SEQUENCE</scope>
    <source>
        <strain evidence="7">PL_HMW_Pooled</strain>
    </source>
</reference>